<evidence type="ECO:0000313" key="1">
    <source>
        <dbReference type="EMBL" id="GFS07081.1"/>
    </source>
</evidence>
<reference evidence="1 2" key="1">
    <citation type="journal article" date="2021" name="Elife">
        <title>Chloroplast acquisition without the gene transfer in kleptoplastic sea slugs, Plakobranchus ocellatus.</title>
        <authorList>
            <person name="Maeda T."/>
            <person name="Takahashi S."/>
            <person name="Yoshida T."/>
            <person name="Shimamura S."/>
            <person name="Takaki Y."/>
            <person name="Nagai Y."/>
            <person name="Toyoda A."/>
            <person name="Suzuki Y."/>
            <person name="Arimoto A."/>
            <person name="Ishii H."/>
            <person name="Satoh N."/>
            <person name="Nishiyama T."/>
            <person name="Hasebe M."/>
            <person name="Maruyama T."/>
            <person name="Minagawa J."/>
            <person name="Obokata J."/>
            <person name="Shigenobu S."/>
        </authorList>
    </citation>
    <scope>NUCLEOTIDE SEQUENCE [LARGE SCALE GENOMIC DNA]</scope>
</reference>
<dbReference type="EMBL" id="BMAT01002450">
    <property type="protein sequence ID" value="GFS07081.1"/>
    <property type="molecule type" value="Genomic_DNA"/>
</dbReference>
<dbReference type="AlphaFoldDB" id="A0AAV4ICD3"/>
<proteinExistence type="predicted"/>
<gene>
    <name evidence="1" type="ORF">ElyMa_001240800</name>
</gene>
<name>A0AAV4ICD3_9GAST</name>
<organism evidence="1 2">
    <name type="scientific">Elysia marginata</name>
    <dbReference type="NCBI Taxonomy" id="1093978"/>
    <lineage>
        <taxon>Eukaryota</taxon>
        <taxon>Metazoa</taxon>
        <taxon>Spiralia</taxon>
        <taxon>Lophotrochozoa</taxon>
        <taxon>Mollusca</taxon>
        <taxon>Gastropoda</taxon>
        <taxon>Heterobranchia</taxon>
        <taxon>Euthyneura</taxon>
        <taxon>Panpulmonata</taxon>
        <taxon>Sacoglossa</taxon>
        <taxon>Placobranchoidea</taxon>
        <taxon>Plakobranchidae</taxon>
        <taxon>Elysia</taxon>
    </lineage>
</organism>
<comment type="caution">
    <text evidence="1">The sequence shown here is derived from an EMBL/GenBank/DDBJ whole genome shotgun (WGS) entry which is preliminary data.</text>
</comment>
<evidence type="ECO:0008006" key="3">
    <source>
        <dbReference type="Google" id="ProtNLM"/>
    </source>
</evidence>
<sequence>MELDAQRLVVLSVVGQTRHATMLTEAALMVVVMVIQAASVTNDALVGGTERNAQRLAVLTVVDQTELVAILTEAALMVVREGIQAPGVKNIALPEHMEPAVLADAILTAQAQIMRVTMSLGSVKAVDLAIMETHVCINVAPDVLDQTTPVTV</sequence>
<protein>
    <recommendedName>
        <fullName evidence="3">Secreted protein</fullName>
    </recommendedName>
</protein>
<dbReference type="Proteomes" id="UP000762676">
    <property type="component" value="Unassembled WGS sequence"/>
</dbReference>
<keyword evidence="2" id="KW-1185">Reference proteome</keyword>
<evidence type="ECO:0000313" key="2">
    <source>
        <dbReference type="Proteomes" id="UP000762676"/>
    </source>
</evidence>
<accession>A0AAV4ICD3</accession>